<comment type="caution">
    <text evidence="3">The sequence shown here is derived from an EMBL/GenBank/DDBJ whole genome shotgun (WGS) entry which is preliminary data.</text>
</comment>
<feature type="domain" description="Aminoglycoside phosphotransferase" evidence="2">
    <location>
        <begin position="423"/>
        <end position="658"/>
    </location>
</feature>
<evidence type="ECO:0000313" key="4">
    <source>
        <dbReference type="Proteomes" id="UP000287144"/>
    </source>
</evidence>
<protein>
    <recommendedName>
        <fullName evidence="2">Aminoglycoside phosphotransferase domain-containing protein</fullName>
    </recommendedName>
</protein>
<dbReference type="Gene3D" id="3.90.1200.10">
    <property type="match status" value="1"/>
</dbReference>
<dbReference type="EMBL" id="NKCK01000087">
    <property type="protein sequence ID" value="RSM01110.1"/>
    <property type="molecule type" value="Genomic_DNA"/>
</dbReference>
<evidence type="ECO:0000256" key="1">
    <source>
        <dbReference type="SAM" id="Coils"/>
    </source>
</evidence>
<dbReference type="SUPFAM" id="SSF56112">
    <property type="entry name" value="Protein kinase-like (PK-like)"/>
    <property type="match status" value="2"/>
</dbReference>
<dbReference type="PANTHER" id="PTHR21310">
    <property type="entry name" value="AMINOGLYCOSIDE PHOSPHOTRANSFERASE-RELATED-RELATED"/>
    <property type="match status" value="1"/>
</dbReference>
<keyword evidence="4" id="KW-1185">Reference proteome</keyword>
<dbReference type="AlphaFoldDB" id="A0A428TGD2"/>
<dbReference type="InterPro" id="IPR051678">
    <property type="entry name" value="AGP_Transferase"/>
</dbReference>
<gene>
    <name evidence="3" type="ORF">CEP52_008751</name>
</gene>
<sequence>MDYNKCLDLIHEVQKRDWVDCKLVFSDGTTQILRFPLVGATCDECADEKIAIEVEVLTLIRQRTKIPVPEIYSWGLAADNPLSLGAFILMEFIQGVSANHFLRDAETAATTRLMREDISDGDVTERKGSQLPPSIYFQYVLGQDWEQLILQPNSVTRPYNAEMRYTSFKVLKSLVPRMVNGGYDRGPFKLTCDDFSLANLILKSKDDLTVVGVVDLEWSYIGPAQLFASAPWWLLQDRPINVEWDCDDHQPPDVATRYFKYLEIYKRVLEEEEWSKDSGAIWLHMLLSCGFNDTYSFPFTQLRQHVGIDKWKSLRWKVTQEEVEAFVTQKTTHLEQYDQEVARMEVDKASVDYGESAAAITPQPTWPLTEQQIYRRSDTFFRSIDEDAIRALGTHHHSKGLQCQIKARYRGSFNGCFVLEFTDDSTLVVRLPLEPAVQDAWDKVRSEVCTMQYIRRKTNIPVPQVYAYGRSQLCRHATELQVFIIMEQIKGQPLTRKALETSLEPRRRLFLQQIVDVFAELRKVPFTRGGSLMPSNEEDIELDSPPDIVGAFSIRKNELQAAGYTASRILTTSAKEFLDEQLCILQRLWTMPCKDLDREQAEREEFAQQFICQPEILDRICIDPTAQSFFLAHPDLRPSNILVDDELNICGIIDWEYTASVPQCASAPPTWITGNDSGLADLPSEFACVLSSMKEKSRYHSQLAAEWASRDPLTWSLSHILIDPAELDFIFWESLMPNITGLCDIPIPNDEQLQADVDRRLEVSRRFAQYLDENNLNVEGREEEIQRLLQQARATIDQLKRGTVAHS</sequence>
<dbReference type="InterPro" id="IPR011009">
    <property type="entry name" value="Kinase-like_dom_sf"/>
</dbReference>
<proteinExistence type="predicted"/>
<dbReference type="Pfam" id="PF01636">
    <property type="entry name" value="APH"/>
    <property type="match status" value="1"/>
</dbReference>
<accession>A0A428TGD2</accession>
<reference evidence="3 4" key="1">
    <citation type="submission" date="2017-06" db="EMBL/GenBank/DDBJ databases">
        <title>Comparative genomic analysis of Ambrosia Fusariam Clade fungi.</title>
        <authorList>
            <person name="Stajich J.E."/>
            <person name="Carrillo J."/>
            <person name="Kijimoto T."/>
            <person name="Eskalen A."/>
            <person name="O'Donnell K."/>
            <person name="Kasson M."/>
        </authorList>
    </citation>
    <scope>NUCLEOTIDE SEQUENCE [LARGE SCALE GENOMIC DNA]</scope>
    <source>
        <strain evidence="3 4">NRRL62579</strain>
    </source>
</reference>
<name>A0A428TGD2_9HYPO</name>
<organism evidence="3 4">
    <name type="scientific">Fusarium oligoseptatum</name>
    <dbReference type="NCBI Taxonomy" id="2604345"/>
    <lineage>
        <taxon>Eukaryota</taxon>
        <taxon>Fungi</taxon>
        <taxon>Dikarya</taxon>
        <taxon>Ascomycota</taxon>
        <taxon>Pezizomycotina</taxon>
        <taxon>Sordariomycetes</taxon>
        <taxon>Hypocreomycetidae</taxon>
        <taxon>Hypocreales</taxon>
        <taxon>Nectriaceae</taxon>
        <taxon>Fusarium</taxon>
        <taxon>Fusarium solani species complex</taxon>
    </lineage>
</organism>
<evidence type="ECO:0000259" key="2">
    <source>
        <dbReference type="Pfam" id="PF01636"/>
    </source>
</evidence>
<evidence type="ECO:0000313" key="3">
    <source>
        <dbReference type="EMBL" id="RSM01110.1"/>
    </source>
</evidence>
<keyword evidence="1" id="KW-0175">Coiled coil</keyword>
<feature type="coiled-coil region" evidence="1">
    <location>
        <begin position="771"/>
        <end position="802"/>
    </location>
</feature>
<dbReference type="PANTHER" id="PTHR21310:SF15">
    <property type="entry name" value="AMINOGLYCOSIDE PHOSPHOTRANSFERASE DOMAIN-CONTAINING PROTEIN"/>
    <property type="match status" value="1"/>
</dbReference>
<dbReference type="Proteomes" id="UP000287144">
    <property type="component" value="Unassembled WGS sequence"/>
</dbReference>
<dbReference type="InterPro" id="IPR002575">
    <property type="entry name" value="Aminoglycoside_PTrfase"/>
</dbReference>